<evidence type="ECO:0000256" key="2">
    <source>
        <dbReference type="ARBA" id="ARBA00023125"/>
    </source>
</evidence>
<dbReference type="RefSeq" id="WP_181609289.1">
    <property type="nucleotide sequence ID" value="NZ_BAABAM010000006.1"/>
</dbReference>
<feature type="DNA-binding region" description="H-T-H motif" evidence="4">
    <location>
        <begin position="23"/>
        <end position="42"/>
    </location>
</feature>
<evidence type="ECO:0000313" key="6">
    <source>
        <dbReference type="EMBL" id="MBA2890468.1"/>
    </source>
</evidence>
<dbReference type="PROSITE" id="PS50977">
    <property type="entry name" value="HTH_TETR_2"/>
    <property type="match status" value="1"/>
</dbReference>
<dbReference type="GO" id="GO:0003700">
    <property type="term" value="F:DNA-binding transcription factor activity"/>
    <property type="evidence" value="ECO:0007669"/>
    <property type="project" value="TreeGrafter"/>
</dbReference>
<comment type="caution">
    <text evidence="6">The sequence shown here is derived from an EMBL/GenBank/DDBJ whole genome shotgun (WGS) entry which is preliminary data.</text>
</comment>
<evidence type="ECO:0000256" key="1">
    <source>
        <dbReference type="ARBA" id="ARBA00023015"/>
    </source>
</evidence>
<dbReference type="AlphaFoldDB" id="A0A7W0HP41"/>
<dbReference type="PANTHER" id="PTHR30055">
    <property type="entry name" value="HTH-TYPE TRANSCRIPTIONAL REGULATOR RUTR"/>
    <property type="match status" value="1"/>
</dbReference>
<dbReference type="EMBL" id="JACDUR010000002">
    <property type="protein sequence ID" value="MBA2890468.1"/>
    <property type="molecule type" value="Genomic_DNA"/>
</dbReference>
<dbReference type="PANTHER" id="PTHR30055:SF234">
    <property type="entry name" value="HTH-TYPE TRANSCRIPTIONAL REGULATOR BETI"/>
    <property type="match status" value="1"/>
</dbReference>
<dbReference type="PRINTS" id="PR00455">
    <property type="entry name" value="HTHTETR"/>
</dbReference>
<dbReference type="InterPro" id="IPR023772">
    <property type="entry name" value="DNA-bd_HTH_TetR-type_CS"/>
</dbReference>
<proteinExistence type="predicted"/>
<dbReference type="InterPro" id="IPR009057">
    <property type="entry name" value="Homeodomain-like_sf"/>
</dbReference>
<gene>
    <name evidence="6" type="ORF">HNR30_001809</name>
</gene>
<dbReference type="Pfam" id="PF00440">
    <property type="entry name" value="TetR_N"/>
    <property type="match status" value="1"/>
</dbReference>
<reference evidence="6 7" key="1">
    <citation type="submission" date="2020-07" db="EMBL/GenBank/DDBJ databases">
        <title>Genomic Encyclopedia of Type Strains, Phase IV (KMG-IV): sequencing the most valuable type-strain genomes for metagenomic binning, comparative biology and taxonomic classification.</title>
        <authorList>
            <person name="Goeker M."/>
        </authorList>
    </citation>
    <scope>NUCLEOTIDE SEQUENCE [LARGE SCALE GENOMIC DNA]</scope>
    <source>
        <strain evidence="6 7">DSM 45533</strain>
    </source>
</reference>
<organism evidence="6 7">
    <name type="scientific">Nonomuraea soli</name>
    <dbReference type="NCBI Taxonomy" id="1032476"/>
    <lineage>
        <taxon>Bacteria</taxon>
        <taxon>Bacillati</taxon>
        <taxon>Actinomycetota</taxon>
        <taxon>Actinomycetes</taxon>
        <taxon>Streptosporangiales</taxon>
        <taxon>Streptosporangiaceae</taxon>
        <taxon>Nonomuraea</taxon>
    </lineage>
</organism>
<dbReference type="PROSITE" id="PS01081">
    <property type="entry name" value="HTH_TETR_1"/>
    <property type="match status" value="1"/>
</dbReference>
<dbReference type="InterPro" id="IPR001647">
    <property type="entry name" value="HTH_TetR"/>
</dbReference>
<protein>
    <submittedName>
        <fullName evidence="6">AcrR family transcriptional regulator</fullName>
    </submittedName>
</protein>
<keyword evidence="1" id="KW-0805">Transcription regulation</keyword>
<name>A0A7W0HP41_9ACTN</name>
<evidence type="ECO:0000313" key="7">
    <source>
        <dbReference type="Proteomes" id="UP000530928"/>
    </source>
</evidence>
<dbReference type="Proteomes" id="UP000530928">
    <property type="component" value="Unassembled WGS sequence"/>
</dbReference>
<dbReference type="SUPFAM" id="SSF46689">
    <property type="entry name" value="Homeodomain-like"/>
    <property type="match status" value="1"/>
</dbReference>
<evidence type="ECO:0000256" key="3">
    <source>
        <dbReference type="ARBA" id="ARBA00023163"/>
    </source>
</evidence>
<keyword evidence="3" id="KW-0804">Transcription</keyword>
<dbReference type="GO" id="GO:0000976">
    <property type="term" value="F:transcription cis-regulatory region binding"/>
    <property type="evidence" value="ECO:0007669"/>
    <property type="project" value="TreeGrafter"/>
</dbReference>
<evidence type="ECO:0000256" key="4">
    <source>
        <dbReference type="PROSITE-ProRule" id="PRU00335"/>
    </source>
</evidence>
<accession>A0A7W0HP41</accession>
<sequence length="223" mass="25199">MRADIILDAAGELLVRHGYRRVTVEDIAARARVGKGTVYLHWRTKVELFEALMLRDSIDFVDELVDLLRADPTEVRPHRFARASFLAICRRPLLKALLTTDFDLLGKLAHHPMRSHDLLAAGRIHDTAMRFALLRTDVPHLPYVLNASQIGFYLFDGGESAEEPLSEEARADALAFTVRHAFEPADEPPPEALTAAAAEFVAIFQELIPPYRKWIYERGKSDD</sequence>
<dbReference type="InterPro" id="IPR050109">
    <property type="entry name" value="HTH-type_TetR-like_transc_reg"/>
</dbReference>
<keyword evidence="2 4" id="KW-0238">DNA-binding</keyword>
<keyword evidence="7" id="KW-1185">Reference proteome</keyword>
<dbReference type="Gene3D" id="1.10.357.10">
    <property type="entry name" value="Tetracycline Repressor, domain 2"/>
    <property type="match status" value="1"/>
</dbReference>
<feature type="domain" description="HTH tetR-type" evidence="5">
    <location>
        <begin position="1"/>
        <end position="60"/>
    </location>
</feature>
<evidence type="ECO:0000259" key="5">
    <source>
        <dbReference type="PROSITE" id="PS50977"/>
    </source>
</evidence>